<proteinExistence type="inferred from homology"/>
<keyword evidence="3" id="KW-0808">Transferase</keyword>
<dbReference type="PANTHER" id="PTHR30576:SF0">
    <property type="entry name" value="UNDECAPRENYL-PHOSPHATE N-ACETYLGALACTOSAMINYL 1-PHOSPHATE TRANSFERASE-RELATED"/>
    <property type="match status" value="1"/>
</dbReference>
<dbReference type="EMBL" id="JAGUCO010000025">
    <property type="protein sequence ID" value="MBS2100586.1"/>
    <property type="molecule type" value="Genomic_DNA"/>
</dbReference>
<accession>A0ABS5K245</accession>
<reference evidence="3 4" key="1">
    <citation type="journal article" date="2015" name="Int. J. Syst. Evol. Microbiol.">
        <title>Carboxylicivirga linearis sp. nov., isolated from a sea cucumber culture pond.</title>
        <authorList>
            <person name="Wang F.Q."/>
            <person name="Zhou Y.X."/>
            <person name="Lin X.Z."/>
            <person name="Chen G.J."/>
            <person name="Du Z.J."/>
        </authorList>
    </citation>
    <scope>NUCLEOTIDE SEQUENCE [LARGE SCALE GENOMIC DNA]</scope>
    <source>
        <strain evidence="3 4">FB218</strain>
    </source>
</reference>
<dbReference type="Pfam" id="PF02397">
    <property type="entry name" value="Bac_transf"/>
    <property type="match status" value="1"/>
</dbReference>
<feature type="domain" description="Bacterial sugar transferase" evidence="2">
    <location>
        <begin position="20"/>
        <end position="170"/>
    </location>
</feature>
<evidence type="ECO:0000313" key="4">
    <source>
        <dbReference type="Proteomes" id="UP000708576"/>
    </source>
</evidence>
<sequence>MKTALPKLEPGYHQRYIIPMMRIGKNGNKLKVFKIRTMYPFSEYLQEYVVGMNGYNTKGKPNNDFRLTPLGRFIRKYWIDELPQVYNLLRGELALVGVRPLSEARFKELPIDIRERRIHYKPGCIPPYVALLMPDSKGNIEAERIYLSEKEKYPHWTDIKYFFKAIFNVLSGKILSS</sequence>
<dbReference type="Proteomes" id="UP000708576">
    <property type="component" value="Unassembled WGS sequence"/>
</dbReference>
<protein>
    <submittedName>
        <fullName evidence="3">Sugar transferase</fullName>
    </submittedName>
</protein>
<keyword evidence="4" id="KW-1185">Reference proteome</keyword>
<gene>
    <name evidence="3" type="ORF">KEM10_20035</name>
</gene>
<evidence type="ECO:0000259" key="2">
    <source>
        <dbReference type="Pfam" id="PF02397"/>
    </source>
</evidence>
<evidence type="ECO:0000256" key="1">
    <source>
        <dbReference type="ARBA" id="ARBA00006464"/>
    </source>
</evidence>
<name>A0ABS5K245_9BACT</name>
<dbReference type="InterPro" id="IPR003362">
    <property type="entry name" value="Bact_transf"/>
</dbReference>
<organism evidence="3 4">
    <name type="scientific">Carboxylicivirga linearis</name>
    <dbReference type="NCBI Taxonomy" id="1628157"/>
    <lineage>
        <taxon>Bacteria</taxon>
        <taxon>Pseudomonadati</taxon>
        <taxon>Bacteroidota</taxon>
        <taxon>Bacteroidia</taxon>
        <taxon>Marinilabiliales</taxon>
        <taxon>Marinilabiliaceae</taxon>
        <taxon>Carboxylicivirga</taxon>
    </lineage>
</organism>
<comment type="caution">
    <text evidence="3">The sequence shown here is derived from an EMBL/GenBank/DDBJ whole genome shotgun (WGS) entry which is preliminary data.</text>
</comment>
<comment type="similarity">
    <text evidence="1">Belongs to the bacterial sugar transferase family.</text>
</comment>
<dbReference type="PANTHER" id="PTHR30576">
    <property type="entry name" value="COLANIC BIOSYNTHESIS UDP-GLUCOSE LIPID CARRIER TRANSFERASE"/>
    <property type="match status" value="1"/>
</dbReference>
<dbReference type="GO" id="GO:0016740">
    <property type="term" value="F:transferase activity"/>
    <property type="evidence" value="ECO:0007669"/>
    <property type="project" value="UniProtKB-KW"/>
</dbReference>
<evidence type="ECO:0000313" key="3">
    <source>
        <dbReference type="EMBL" id="MBS2100586.1"/>
    </source>
</evidence>